<dbReference type="Pfam" id="PF11086">
    <property type="entry name" value="DUF2878"/>
    <property type="match status" value="1"/>
</dbReference>
<keyword evidence="1" id="KW-0472">Membrane</keyword>
<feature type="transmembrane region" description="Helical" evidence="1">
    <location>
        <begin position="44"/>
        <end position="67"/>
    </location>
</feature>
<reference evidence="2 3" key="1">
    <citation type="submission" date="2020-04" db="EMBL/GenBank/DDBJ databases">
        <title>Thalassotalea sp. M1531, isolated from the surface of marine red alga.</title>
        <authorList>
            <person name="Pang L."/>
            <person name="Lu D.-C."/>
        </authorList>
    </citation>
    <scope>NUCLEOTIDE SEQUENCE [LARGE SCALE GENOMIC DNA]</scope>
    <source>
        <strain evidence="2 3">M1531</strain>
    </source>
</reference>
<dbReference type="Proteomes" id="UP000568664">
    <property type="component" value="Unassembled WGS sequence"/>
</dbReference>
<accession>A0A7Y0LCD4</accession>
<evidence type="ECO:0000313" key="3">
    <source>
        <dbReference type="Proteomes" id="UP000568664"/>
    </source>
</evidence>
<organism evidence="2 3">
    <name type="scientific">Thalassotalea algicola</name>
    <dbReference type="NCBI Taxonomy" id="2716224"/>
    <lineage>
        <taxon>Bacteria</taxon>
        <taxon>Pseudomonadati</taxon>
        <taxon>Pseudomonadota</taxon>
        <taxon>Gammaproteobacteria</taxon>
        <taxon>Alteromonadales</taxon>
        <taxon>Colwelliaceae</taxon>
        <taxon>Thalassotalea</taxon>
    </lineage>
</organism>
<keyword evidence="3" id="KW-1185">Reference proteome</keyword>
<feature type="transmembrane region" description="Helical" evidence="1">
    <location>
        <begin position="132"/>
        <end position="153"/>
    </location>
</feature>
<keyword evidence="1" id="KW-0812">Transmembrane</keyword>
<protein>
    <submittedName>
        <fullName evidence="2">DUF2878 domain-containing protein</fullName>
    </submittedName>
</protein>
<comment type="caution">
    <text evidence="2">The sequence shown here is derived from an EMBL/GenBank/DDBJ whole genome shotgun (WGS) entry which is preliminary data.</text>
</comment>
<dbReference type="AlphaFoldDB" id="A0A7Y0LCD4"/>
<dbReference type="InterPro" id="IPR021306">
    <property type="entry name" value="DUF2878"/>
</dbReference>
<sequence>MLLNALLFNISWFGLILMGNSFIPFTFLWLAVHFYQCENVKKDLTIVAWVTFIGVVTDSTLTLLGVFEFSSSVFIIPFWLVALWMSFAATLNHSLRLVANSKLAQKFVGLIGVPLSYFAGQKLGAVKFGFDVIPSLVILGFVWFYLFSFFMSLTKKENVGYA</sequence>
<feature type="transmembrane region" description="Helical" evidence="1">
    <location>
        <begin position="73"/>
        <end position="91"/>
    </location>
</feature>
<gene>
    <name evidence="2" type="ORF">HII17_08415</name>
</gene>
<keyword evidence="1" id="KW-1133">Transmembrane helix</keyword>
<dbReference type="EMBL" id="JABBXH010000002">
    <property type="protein sequence ID" value="NMP31583.1"/>
    <property type="molecule type" value="Genomic_DNA"/>
</dbReference>
<name>A0A7Y0LCD4_9GAMM</name>
<evidence type="ECO:0000256" key="1">
    <source>
        <dbReference type="SAM" id="Phobius"/>
    </source>
</evidence>
<evidence type="ECO:0000313" key="2">
    <source>
        <dbReference type="EMBL" id="NMP31583.1"/>
    </source>
</evidence>
<proteinExistence type="predicted"/>
<dbReference type="RefSeq" id="WP_169074885.1">
    <property type="nucleotide sequence ID" value="NZ_JABBXH010000002.1"/>
</dbReference>
<feature type="transmembrane region" description="Helical" evidence="1">
    <location>
        <begin position="12"/>
        <end position="32"/>
    </location>
</feature>